<dbReference type="InterPro" id="IPR006621">
    <property type="entry name" value="Nose-resist-to-fluoxetine_N"/>
</dbReference>
<evidence type="ECO:0000313" key="4">
    <source>
        <dbReference type="Proteomes" id="UP000192223"/>
    </source>
</evidence>
<dbReference type="AlphaFoldDB" id="A0A7F5R0W1"/>
<feature type="transmembrane region" description="Helical" evidence="1">
    <location>
        <begin position="431"/>
        <end position="453"/>
    </location>
</feature>
<dbReference type="SMART" id="SM00703">
    <property type="entry name" value="NRF"/>
    <property type="match status" value="1"/>
</dbReference>
<dbReference type="RefSeq" id="XP_025831316.1">
    <property type="nucleotide sequence ID" value="XM_025975531.1"/>
</dbReference>
<dbReference type="InParanoid" id="A0A7F5R0W1"/>
<feature type="domain" description="Nose resistant-to-fluoxetine protein N-terminal" evidence="3">
    <location>
        <begin position="40"/>
        <end position="183"/>
    </location>
</feature>
<evidence type="ECO:0000259" key="3">
    <source>
        <dbReference type="SMART" id="SM00703"/>
    </source>
</evidence>
<organism evidence="4 5">
    <name type="scientific">Agrilus planipennis</name>
    <name type="common">Emerald ash borer</name>
    <name type="synonym">Agrilus marcopoli</name>
    <dbReference type="NCBI Taxonomy" id="224129"/>
    <lineage>
        <taxon>Eukaryota</taxon>
        <taxon>Metazoa</taxon>
        <taxon>Ecdysozoa</taxon>
        <taxon>Arthropoda</taxon>
        <taxon>Hexapoda</taxon>
        <taxon>Insecta</taxon>
        <taxon>Pterygota</taxon>
        <taxon>Neoptera</taxon>
        <taxon>Endopterygota</taxon>
        <taxon>Coleoptera</taxon>
        <taxon>Polyphaga</taxon>
        <taxon>Elateriformia</taxon>
        <taxon>Buprestoidea</taxon>
        <taxon>Buprestidae</taxon>
        <taxon>Agrilinae</taxon>
        <taxon>Agrilus</taxon>
    </lineage>
</organism>
<feature type="transmembrane region" description="Helical" evidence="1">
    <location>
        <begin position="337"/>
        <end position="355"/>
    </location>
</feature>
<dbReference type="OrthoDB" id="6585993at2759"/>
<dbReference type="Proteomes" id="UP000192223">
    <property type="component" value="Unplaced"/>
</dbReference>
<feature type="transmembrane region" description="Helical" evidence="1">
    <location>
        <begin position="367"/>
        <end position="390"/>
    </location>
</feature>
<dbReference type="Pfam" id="PF20146">
    <property type="entry name" value="NRF"/>
    <property type="match status" value="1"/>
</dbReference>
<feature type="chain" id="PRO_5028834357" evidence="2">
    <location>
        <begin position="18"/>
        <end position="499"/>
    </location>
</feature>
<keyword evidence="1" id="KW-0812">Transmembrane</keyword>
<protein>
    <submittedName>
        <fullName evidence="5">Nose resistant to fluoxetine protein 6-like</fullName>
    </submittedName>
</protein>
<name>A0A7F5R0W1_AGRPL</name>
<proteinExistence type="predicted"/>
<evidence type="ECO:0000256" key="1">
    <source>
        <dbReference type="SAM" id="Phobius"/>
    </source>
</evidence>
<dbReference type="PANTHER" id="PTHR11161:SF71">
    <property type="entry name" value="NOSE RESISTANT-TO-FLUOXETINE PROTEIN N-TERMINAL DOMAIN-CONTAINING PROTEIN"/>
    <property type="match status" value="1"/>
</dbReference>
<keyword evidence="4" id="KW-1185">Reference proteome</keyword>
<dbReference type="PANTHER" id="PTHR11161">
    <property type="entry name" value="O-ACYLTRANSFERASE"/>
    <property type="match status" value="1"/>
</dbReference>
<feature type="signal peptide" evidence="2">
    <location>
        <begin position="1"/>
        <end position="17"/>
    </location>
</feature>
<dbReference type="InterPro" id="IPR052728">
    <property type="entry name" value="O2_lipid_transport_reg"/>
</dbReference>
<reference evidence="5" key="1">
    <citation type="submission" date="2025-08" db="UniProtKB">
        <authorList>
            <consortium name="RefSeq"/>
        </authorList>
    </citation>
    <scope>IDENTIFICATION</scope>
    <source>
        <tissue evidence="5">Entire body</tissue>
    </source>
</reference>
<accession>A0A7F5R0W1</accession>
<gene>
    <name evidence="5" type="primary">LOC108739991</name>
</gene>
<keyword evidence="1" id="KW-0472">Membrane</keyword>
<dbReference type="KEGG" id="apln:108739991"/>
<keyword evidence="2" id="KW-0732">Signal</keyword>
<dbReference type="GeneID" id="108739991"/>
<sequence>MIVCLCFVCLQAIIVSGIRNLSSDNAIFPKLPNYVSVSNNKQCVDDSYLYLNQLSNLTLWAYEVFDATSSSVTGILSGNVYHFGDWDECLTAMAPFETQYCLTKVYMEGLNLSYGRNQYSIEYSPYESLLNKLYKKDDSSQIRRDVAFVGICLPASCSASDIEISLNDQIKNQRTLLTTKNISYTVEVSQKLCQTSSDLNNFNDTDIAFWDVMQRYVNLIVSSILVKRLGSGVVSVVSDESSSDISSAGGSTHLIGAVFVGVRDLGEGLLGHFESKARCLPLQLEQDGEEVQEEEGWLPPQRADRMSVEDIFRSTDRITQEKEYKTGAAFVLFHGDLFVDTFFVLSGVLVAYILLNQFEKKMVNPLLIFLVRYFRLVPSYAFIIFFYASIFENTGSGPLWKLIIEPEATDCKRNWWLSLLFVSNYINDENMAPLVFGDIIIAFTSSMVLYLLIEMPFRRIFKELFIPHISKTKSTFDVSTKENIRTREKIMENRTESRL</sequence>
<evidence type="ECO:0000313" key="5">
    <source>
        <dbReference type="RefSeq" id="XP_025831316.1"/>
    </source>
</evidence>
<keyword evidence="1" id="KW-1133">Transmembrane helix</keyword>
<evidence type="ECO:0000256" key="2">
    <source>
        <dbReference type="SAM" id="SignalP"/>
    </source>
</evidence>